<dbReference type="EMBL" id="JAJA02000001">
    <property type="protein sequence ID" value="KWS03531.1"/>
    <property type="molecule type" value="Genomic_DNA"/>
</dbReference>
<organism evidence="1 2">
    <name type="scientific">Lysobacter capsici AZ78</name>
    <dbReference type="NCBI Taxonomy" id="1444315"/>
    <lineage>
        <taxon>Bacteria</taxon>
        <taxon>Pseudomonadati</taxon>
        <taxon>Pseudomonadota</taxon>
        <taxon>Gammaproteobacteria</taxon>
        <taxon>Lysobacterales</taxon>
        <taxon>Lysobacteraceae</taxon>
        <taxon>Lysobacter</taxon>
    </lineage>
</organism>
<sequence length="37" mass="4394">MKHRAVRDPHWRIRRRYGSRGDERIVAALGKLARIVP</sequence>
<comment type="caution">
    <text evidence="1">The sequence shown here is derived from an EMBL/GenBank/DDBJ whole genome shotgun (WGS) entry which is preliminary data.</text>
</comment>
<gene>
    <name evidence="1" type="ORF">AZ78_1079</name>
</gene>
<keyword evidence="2" id="KW-1185">Reference proteome</keyword>
<dbReference type="AlphaFoldDB" id="A0A125MMI6"/>
<protein>
    <submittedName>
        <fullName evidence="1">Uncharacterized protein</fullName>
    </submittedName>
</protein>
<proteinExistence type="predicted"/>
<evidence type="ECO:0000313" key="1">
    <source>
        <dbReference type="EMBL" id="KWS03531.1"/>
    </source>
</evidence>
<name>A0A125MMI6_9GAMM</name>
<dbReference type="Proteomes" id="UP000023435">
    <property type="component" value="Unassembled WGS sequence"/>
</dbReference>
<evidence type="ECO:0000313" key="2">
    <source>
        <dbReference type="Proteomes" id="UP000023435"/>
    </source>
</evidence>
<accession>A0A125MMI6</accession>
<reference evidence="1 2" key="1">
    <citation type="journal article" date="2014" name="Genome Announc.">
        <title>Draft Genome Sequence of Lysobacter capsici AZ78, a Bacterium Antagonistic to Plant-Pathogenic Oomycetes.</title>
        <authorList>
            <person name="Puopolo G."/>
            <person name="Sonego P."/>
            <person name="Engelen K."/>
            <person name="Pertot I."/>
        </authorList>
    </citation>
    <scope>NUCLEOTIDE SEQUENCE [LARGE SCALE GENOMIC DNA]</scope>
    <source>
        <strain evidence="1 2">AZ78</strain>
    </source>
</reference>